<evidence type="ECO:0000313" key="3">
    <source>
        <dbReference type="Proteomes" id="UP000189818"/>
    </source>
</evidence>
<dbReference type="Proteomes" id="UP000189818">
    <property type="component" value="Unassembled WGS sequence"/>
</dbReference>
<keyword evidence="3" id="KW-1185">Reference proteome</keyword>
<dbReference type="OrthoDB" id="4546553at2"/>
<sequence>MDYPFAATDRQLDYHAEFDRRMRRHLRTLVSEAVIEEHRRKPLGQHSDALDRLLNYFRRGGMAGKLGLYQPDPAVPSYRLVRFSGTRGAPSLVEDEAYGSLDEAYHAVFLRRIDELLER</sequence>
<dbReference type="STRING" id="439228.SAMN06295920_104326"/>
<dbReference type="EMBL" id="FUYM01000004">
    <property type="protein sequence ID" value="SKB63154.1"/>
    <property type="molecule type" value="Genomic_DNA"/>
</dbReference>
<feature type="domain" description="N,N-dimethylformamidase alpha subunit" evidence="1">
    <location>
        <begin position="14"/>
        <end position="117"/>
    </location>
</feature>
<gene>
    <name evidence="2" type="ORF">SAMN06295920_104326</name>
</gene>
<proteinExistence type="predicted"/>
<protein>
    <recommendedName>
        <fullName evidence="1">N,N-dimethylformamidase alpha subunit domain-containing protein</fullName>
    </recommendedName>
</protein>
<organism evidence="2 3">
    <name type="scientific">Rhizorhabdus histidinilytica</name>
    <dbReference type="NCBI Taxonomy" id="439228"/>
    <lineage>
        <taxon>Bacteria</taxon>
        <taxon>Pseudomonadati</taxon>
        <taxon>Pseudomonadota</taxon>
        <taxon>Alphaproteobacteria</taxon>
        <taxon>Sphingomonadales</taxon>
        <taxon>Sphingomonadaceae</taxon>
        <taxon>Rhizorhabdus</taxon>
    </lineage>
</organism>
<dbReference type="Pfam" id="PF26354">
    <property type="entry name" value="DMF_alpha"/>
    <property type="match status" value="1"/>
</dbReference>
<dbReference type="AlphaFoldDB" id="A0A1T5CUR6"/>
<dbReference type="InterPro" id="IPR058713">
    <property type="entry name" value="DMF_alpha_dom"/>
</dbReference>
<evidence type="ECO:0000259" key="1">
    <source>
        <dbReference type="Pfam" id="PF26354"/>
    </source>
</evidence>
<evidence type="ECO:0000313" key="2">
    <source>
        <dbReference type="EMBL" id="SKB63154.1"/>
    </source>
</evidence>
<accession>A0A1T5CUR6</accession>
<reference evidence="3" key="1">
    <citation type="submission" date="2017-02" db="EMBL/GenBank/DDBJ databases">
        <authorList>
            <person name="Varghese N."/>
            <person name="Submissions S."/>
        </authorList>
    </citation>
    <scope>NUCLEOTIDE SEQUENCE [LARGE SCALE GENOMIC DNA]</scope>
    <source>
        <strain evidence="3">UM2</strain>
    </source>
</reference>
<dbReference type="RefSeq" id="WP_079648216.1">
    <property type="nucleotide sequence ID" value="NZ_FUYM01000004.1"/>
</dbReference>
<name>A0A1T5CUR6_9SPHN</name>